<dbReference type="OrthoDB" id="9613897at2759"/>
<sequence>MSLMVVSMACVGFFLLEGPWPHVGGQDKPFLSA</sequence>
<gene>
    <name evidence="1" type="primary">KIR3DL3</name>
</gene>
<proteinExistence type="predicted"/>
<dbReference type="AlphaFoldDB" id="A0A411NQ82"/>
<organism evidence="1">
    <name type="scientific">Homo sapiens</name>
    <name type="common">Human</name>
    <dbReference type="NCBI Taxonomy" id="9606"/>
    <lineage>
        <taxon>Eukaryota</taxon>
        <taxon>Metazoa</taxon>
        <taxon>Chordata</taxon>
        <taxon>Craniata</taxon>
        <taxon>Vertebrata</taxon>
        <taxon>Euteleostomi</taxon>
        <taxon>Mammalia</taxon>
        <taxon>Eutheria</taxon>
        <taxon>Euarchontoglires</taxon>
        <taxon>Primates</taxon>
        <taxon>Haplorrhini</taxon>
        <taxon>Catarrhini</taxon>
        <taxon>Hominidae</taxon>
        <taxon>Homo</taxon>
    </lineage>
</organism>
<dbReference type="EMBL" id="MK034717">
    <property type="protein sequence ID" value="QBF54154.1"/>
    <property type="molecule type" value="Genomic_DNA"/>
</dbReference>
<name>A0A411NQ82_HUMAN</name>
<reference evidence="1" key="1">
    <citation type="journal article" date="2019" name="Front. Immunol.">
        <title>Conservation, Extensive Heterozygosity, and Convergence of Signaling Potential All Indicate a Critical Role for KIR3DL3 in Higher Primates.</title>
        <authorList>
            <person name="Leaton L.A."/>
            <person name="Shortt J."/>
            <person name="Kichula K.M."/>
            <person name="Tao S."/>
            <person name="Nemat-Gorgani N."/>
            <person name="Mentzer A.J."/>
            <person name="Oppenheimer S.J."/>
            <person name="Deng Z."/>
            <person name="Hollenbach J.A."/>
            <person name="Gignoux C.R."/>
            <person name="Guethlein L.A."/>
            <person name="Parham P."/>
            <person name="Carrington M."/>
            <person name="Norman P.J."/>
        </authorList>
    </citation>
    <scope>NUCLEOTIDE SEQUENCE</scope>
</reference>
<accession>A0A411NQ82</accession>
<evidence type="ECO:0000313" key="1">
    <source>
        <dbReference type="EMBL" id="QBF54154.1"/>
    </source>
</evidence>
<keyword evidence="1" id="KW-0675">Receptor</keyword>
<protein>
    <submittedName>
        <fullName evidence="1">Truncated killer cell immunoglobulin-like receptor 3DL3</fullName>
    </submittedName>
</protein>